<protein>
    <submittedName>
        <fullName evidence="1">Uncharacterized protein</fullName>
    </submittedName>
</protein>
<name>A0A1U7JC35_9CYAN</name>
<organism evidence="1 2">
    <name type="scientific">Phormidium tenue NIES-30</name>
    <dbReference type="NCBI Taxonomy" id="549789"/>
    <lineage>
        <taxon>Bacteria</taxon>
        <taxon>Bacillati</taxon>
        <taxon>Cyanobacteriota</taxon>
        <taxon>Cyanophyceae</taxon>
        <taxon>Oscillatoriophycideae</taxon>
        <taxon>Oscillatoriales</taxon>
        <taxon>Oscillatoriaceae</taxon>
        <taxon>Phormidium</taxon>
    </lineage>
</organism>
<accession>A0A1U7JC35</accession>
<comment type="caution">
    <text evidence="1">The sequence shown here is derived from an EMBL/GenBank/DDBJ whole genome shotgun (WGS) entry which is preliminary data.</text>
</comment>
<sequence>MDQIWDEMQCDNKAPDIAKLKSYYQHPVWLLNGLFIENHDVSLKCRAAISDWIVQEKRTKILDFGGGFGTLARMIAEKSANAVIDIYEPFPAQAALKSCQGYSNIAFVNQLESEYQCLVSTDILEHVPDPLSLLAKMISLVEVNGYLIIANHFYPSIKCHLPETFHLRFSFNHLATAMGLKMVDYCHGSHATIYLKTSTQPIDWVKVRQIERQSRRLFILREFNRYYVSAWRIETKKIIANSIKQTQQILNSIHFAN</sequence>
<dbReference type="STRING" id="549789.NIES30_03120"/>
<dbReference type="EMBL" id="MRCG01000001">
    <property type="protein sequence ID" value="OKH51260.1"/>
    <property type="molecule type" value="Genomic_DNA"/>
</dbReference>
<dbReference type="Proteomes" id="UP000185557">
    <property type="component" value="Unassembled WGS sequence"/>
</dbReference>
<evidence type="ECO:0000313" key="2">
    <source>
        <dbReference type="Proteomes" id="UP000185557"/>
    </source>
</evidence>
<dbReference type="InterPro" id="IPR029063">
    <property type="entry name" value="SAM-dependent_MTases_sf"/>
</dbReference>
<evidence type="ECO:0000313" key="1">
    <source>
        <dbReference type="EMBL" id="OKH51260.1"/>
    </source>
</evidence>
<dbReference type="Pfam" id="PF13489">
    <property type="entry name" value="Methyltransf_23"/>
    <property type="match status" value="1"/>
</dbReference>
<dbReference type="SUPFAM" id="SSF53335">
    <property type="entry name" value="S-adenosyl-L-methionine-dependent methyltransferases"/>
    <property type="match status" value="1"/>
</dbReference>
<gene>
    <name evidence="1" type="ORF">NIES30_03120</name>
</gene>
<dbReference type="Gene3D" id="3.40.50.150">
    <property type="entry name" value="Vaccinia Virus protein VP39"/>
    <property type="match status" value="1"/>
</dbReference>
<proteinExistence type="predicted"/>
<reference evidence="1 2" key="1">
    <citation type="submission" date="2016-11" db="EMBL/GenBank/DDBJ databases">
        <title>Draft Genome Sequences of Nine Cyanobacterial Strains from Diverse Habitats.</title>
        <authorList>
            <person name="Zhu T."/>
            <person name="Hou S."/>
            <person name="Lu X."/>
            <person name="Hess W.R."/>
        </authorList>
    </citation>
    <scope>NUCLEOTIDE SEQUENCE [LARGE SCALE GENOMIC DNA]</scope>
    <source>
        <strain evidence="1 2">NIES-30</strain>
    </source>
</reference>
<keyword evidence="2" id="KW-1185">Reference proteome</keyword>
<dbReference type="AlphaFoldDB" id="A0A1U7JC35"/>